<evidence type="ECO:0000256" key="1">
    <source>
        <dbReference type="HAMAP-Rule" id="MF_00469"/>
    </source>
</evidence>
<feature type="compositionally biased region" description="Basic and acidic residues" evidence="2">
    <location>
        <begin position="341"/>
        <end position="370"/>
    </location>
</feature>
<gene>
    <name evidence="1" type="primary">trhO</name>
    <name evidence="4" type="ORF">QLT01_12870</name>
</gene>
<keyword evidence="5" id="KW-1185">Reference proteome</keyword>
<feature type="region of interest" description="Disordered" evidence="2">
    <location>
        <begin position="325"/>
        <end position="370"/>
    </location>
</feature>
<evidence type="ECO:0000256" key="2">
    <source>
        <dbReference type="SAM" id="MobiDB-lite"/>
    </source>
</evidence>
<dbReference type="Proteomes" id="UP001229025">
    <property type="component" value="Unassembled WGS sequence"/>
</dbReference>
<sequence>MTDTPDLTAASDQASAPQLTSTSASARPSPLAPQHVVCALYKFVTLEDFEALRDPLLAVMNEHAIRGTLLLAREGINGTVSGSRAGIDALLAWLTSDPRLAELDTKQSLAEQAPFLRAKVKLKREIVTMGVEGIDPRHTVGTYVEPKDWNALISDPEVLLIDTRNDYEVEVGTFAGAVNPNTTAFRDFPDYVSRELDPTQHRKVAMFCTGGIRCEKSTAYLKEQGFDEVYHLKGGILKYLEEVPEEETLWQGECFVFDERVTVDHQLRPGQYDQCHACRLPITEEDKQSERYQKGVSCPRCYDKLSDAQKARFAERENQIRLARERGEAHLGMDAVAQMQARRDAKQQQREAARRAALEASKKSSEKSGK</sequence>
<accession>A0ABT6URC2</accession>
<dbReference type="InterPro" id="IPR020936">
    <property type="entry name" value="TrhO"/>
</dbReference>
<keyword evidence="1" id="KW-0560">Oxidoreductase</keyword>
<dbReference type="CDD" id="cd01518">
    <property type="entry name" value="RHOD_YceA"/>
    <property type="match status" value="1"/>
</dbReference>
<dbReference type="Gene3D" id="3.40.250.10">
    <property type="entry name" value="Rhodanese-like domain"/>
    <property type="match status" value="1"/>
</dbReference>
<feature type="region of interest" description="Disordered" evidence="2">
    <location>
        <begin position="1"/>
        <end position="29"/>
    </location>
</feature>
<dbReference type="EMBL" id="JASCSA010000010">
    <property type="protein sequence ID" value="MDI5885245.1"/>
    <property type="molecule type" value="Genomic_DNA"/>
</dbReference>
<dbReference type="SMART" id="SM00450">
    <property type="entry name" value="RHOD"/>
    <property type="match status" value="1"/>
</dbReference>
<organism evidence="4 5">
    <name type="scientific">Cobetia amphilecti</name>
    <dbReference type="NCBI Taxonomy" id="1055104"/>
    <lineage>
        <taxon>Bacteria</taxon>
        <taxon>Pseudomonadati</taxon>
        <taxon>Pseudomonadota</taxon>
        <taxon>Gammaproteobacteria</taxon>
        <taxon>Oceanospirillales</taxon>
        <taxon>Halomonadaceae</taxon>
        <taxon>Cobetia</taxon>
    </lineage>
</organism>
<reference evidence="4 5" key="1">
    <citation type="submission" date="2023-04" db="EMBL/GenBank/DDBJ databases">
        <authorList>
            <person name="Otstavnykh N."/>
            <person name="Seitkalieva A."/>
            <person name="Bystritskaya E."/>
        </authorList>
    </citation>
    <scope>NUCLEOTIDE SEQUENCE [LARGE SCALE GENOMIC DNA]</scope>
    <source>
        <strain evidence="4 5">NRIC 0815</strain>
    </source>
</reference>
<dbReference type="HAMAP" id="MF_00469">
    <property type="entry name" value="TrhO"/>
    <property type="match status" value="1"/>
</dbReference>
<evidence type="ECO:0000313" key="5">
    <source>
        <dbReference type="Proteomes" id="UP001229025"/>
    </source>
</evidence>
<protein>
    <recommendedName>
        <fullName evidence="1">tRNA uridine(34) hydroxylase</fullName>
        <ecNumber evidence="1">1.14.-.-</ecNumber>
    </recommendedName>
    <alternativeName>
        <fullName evidence="1">tRNA hydroxylation protein O</fullName>
    </alternativeName>
</protein>
<dbReference type="PROSITE" id="PS50206">
    <property type="entry name" value="RHODANESE_3"/>
    <property type="match status" value="1"/>
</dbReference>
<dbReference type="Gene3D" id="3.30.70.100">
    <property type="match status" value="1"/>
</dbReference>
<reference evidence="5" key="2">
    <citation type="submission" date="2023-07" db="EMBL/GenBank/DDBJ databases">
        <title>Genome-based characterization of strain KMM 296 and proposal for reclassification of Cobetia litoralis and Cobetia pacifica, and emended description of the species Cobetia amphilecti and Cobetia marina.</title>
        <authorList>
            <person name="Balabanova L."/>
            <person name="Nedashkovskaya O."/>
        </authorList>
    </citation>
    <scope>NUCLEOTIDE SEQUENCE [LARGE SCALE GENOMIC DNA]</scope>
    <source>
        <strain evidence="5">NRIC 0815</strain>
    </source>
</reference>
<dbReference type="Pfam" id="PF17773">
    <property type="entry name" value="UPF0176_N"/>
    <property type="match status" value="1"/>
</dbReference>
<dbReference type="RefSeq" id="WP_284727136.1">
    <property type="nucleotide sequence ID" value="NZ_JASCSA010000010.1"/>
</dbReference>
<dbReference type="InterPro" id="IPR036873">
    <property type="entry name" value="Rhodanese-like_dom_sf"/>
</dbReference>
<comment type="function">
    <text evidence="1">Catalyzes oxygen-dependent 5-hydroxyuridine (ho5U) modification at position 34 in tRNAs.</text>
</comment>
<dbReference type="PANTHER" id="PTHR43268">
    <property type="entry name" value="THIOSULFATE SULFURTRANSFERASE/RHODANESE-LIKE DOMAIN-CONTAINING PROTEIN 2"/>
    <property type="match status" value="1"/>
</dbReference>
<dbReference type="PANTHER" id="PTHR43268:SF3">
    <property type="entry name" value="RHODANESE-LIKE DOMAIN-CONTAINING PROTEIN 7-RELATED"/>
    <property type="match status" value="1"/>
</dbReference>
<name>A0ABT6URC2_9GAMM</name>
<feature type="compositionally biased region" description="Polar residues" evidence="2">
    <location>
        <begin position="1"/>
        <end position="26"/>
    </location>
</feature>
<dbReference type="Pfam" id="PF00581">
    <property type="entry name" value="Rhodanese"/>
    <property type="match status" value="1"/>
</dbReference>
<comment type="caution">
    <text evidence="4">The sequence shown here is derived from an EMBL/GenBank/DDBJ whole genome shotgun (WGS) entry which is preliminary data.</text>
</comment>
<evidence type="ECO:0000313" key="4">
    <source>
        <dbReference type="EMBL" id="MDI5885245.1"/>
    </source>
</evidence>
<dbReference type="InterPro" id="IPR040503">
    <property type="entry name" value="TRHO_N"/>
</dbReference>
<dbReference type="InterPro" id="IPR001763">
    <property type="entry name" value="Rhodanese-like_dom"/>
</dbReference>
<dbReference type="SUPFAM" id="SSF52821">
    <property type="entry name" value="Rhodanese/Cell cycle control phosphatase"/>
    <property type="match status" value="1"/>
</dbReference>
<keyword evidence="1" id="KW-0819">tRNA processing</keyword>
<evidence type="ECO:0000259" key="3">
    <source>
        <dbReference type="PROSITE" id="PS50206"/>
    </source>
</evidence>
<proteinExistence type="inferred from homology"/>
<comment type="similarity">
    <text evidence="1">Belongs to the TrhO family.</text>
</comment>
<dbReference type="EC" id="1.14.-.-" evidence="1"/>
<comment type="catalytic activity">
    <reaction evidence="1">
        <text>uridine(34) in tRNA + AH2 + O2 = 5-hydroxyuridine(34) in tRNA + A + H2O</text>
        <dbReference type="Rhea" id="RHEA:64224"/>
        <dbReference type="Rhea" id="RHEA-COMP:11727"/>
        <dbReference type="Rhea" id="RHEA-COMP:13381"/>
        <dbReference type="ChEBI" id="CHEBI:13193"/>
        <dbReference type="ChEBI" id="CHEBI:15377"/>
        <dbReference type="ChEBI" id="CHEBI:15379"/>
        <dbReference type="ChEBI" id="CHEBI:17499"/>
        <dbReference type="ChEBI" id="CHEBI:65315"/>
        <dbReference type="ChEBI" id="CHEBI:136877"/>
    </reaction>
</comment>
<dbReference type="NCBIfam" id="NF001136">
    <property type="entry name" value="PRK00142.1-4"/>
    <property type="match status" value="1"/>
</dbReference>
<feature type="domain" description="Rhodanese" evidence="3">
    <location>
        <begin position="154"/>
        <end position="248"/>
    </location>
</feature>